<dbReference type="Pfam" id="PF13472">
    <property type="entry name" value="Lipase_GDSL_2"/>
    <property type="match status" value="1"/>
</dbReference>
<dbReference type="InterPro" id="IPR013830">
    <property type="entry name" value="SGNH_hydro"/>
</dbReference>
<evidence type="ECO:0000259" key="2">
    <source>
        <dbReference type="Pfam" id="PF13472"/>
    </source>
</evidence>
<dbReference type="InterPro" id="IPR036514">
    <property type="entry name" value="SGNH_hydro_sf"/>
</dbReference>
<evidence type="ECO:0000313" key="3">
    <source>
        <dbReference type="EMBL" id="NID03841.1"/>
    </source>
</evidence>
<dbReference type="CDD" id="cd04501">
    <property type="entry name" value="SGNH_hydrolase_like_4"/>
    <property type="match status" value="1"/>
</dbReference>
<feature type="domain" description="SGNH hydrolase-type esterase" evidence="2">
    <location>
        <begin position="70"/>
        <end position="234"/>
    </location>
</feature>
<protein>
    <submittedName>
        <fullName evidence="3">Capsular biosynthesis protein</fullName>
    </submittedName>
</protein>
<dbReference type="InterPro" id="IPR051532">
    <property type="entry name" value="Ester_Hydrolysis_Enzymes"/>
</dbReference>
<accession>A0ABX0Q263</accession>
<dbReference type="Proteomes" id="UP001429601">
    <property type="component" value="Unassembled WGS sequence"/>
</dbReference>
<evidence type="ECO:0000256" key="1">
    <source>
        <dbReference type="SAM" id="SignalP"/>
    </source>
</evidence>
<organism evidence="3 4">
    <name type="scientific">Luteibacter jiangsuensis</name>
    <dbReference type="NCBI Taxonomy" id="637577"/>
    <lineage>
        <taxon>Bacteria</taxon>
        <taxon>Pseudomonadati</taxon>
        <taxon>Pseudomonadota</taxon>
        <taxon>Gammaproteobacteria</taxon>
        <taxon>Lysobacterales</taxon>
        <taxon>Rhodanobacteraceae</taxon>
        <taxon>Luteibacter</taxon>
    </lineage>
</organism>
<keyword evidence="4" id="KW-1185">Reference proteome</keyword>
<name>A0ABX0Q263_9GAMM</name>
<sequence>MFRSHVFLAAGLLAATAATAAPKVVVPERPTAEQRADIERRLNDWPDLARYAKDNAALGTPKSGQPRVVFMGDSITDAWGREIGSFFPGHDYVNRGISGQTTPQMLLRFRPDVVALKPAAVVILAGTNDIAGNTGPETLETIEGNLASMAELAKANGIRVVLASVMPVSDYVGNGQTKQRPPQKILALNAWIKAYAAREHLVYLDYYTAMVDARGQLKKELSYDGLHPNAAGYDVMAPLAEKAIAEALRGEH</sequence>
<comment type="caution">
    <text evidence="3">The sequence shown here is derived from an EMBL/GenBank/DDBJ whole genome shotgun (WGS) entry which is preliminary data.</text>
</comment>
<dbReference type="RefSeq" id="WP_167122891.1">
    <property type="nucleotide sequence ID" value="NZ_JAAQQR010000001.1"/>
</dbReference>
<gene>
    <name evidence="3" type="ORF">HBF26_03015</name>
</gene>
<dbReference type="SUPFAM" id="SSF52266">
    <property type="entry name" value="SGNH hydrolase"/>
    <property type="match status" value="1"/>
</dbReference>
<feature type="chain" id="PRO_5045145954" evidence="1">
    <location>
        <begin position="21"/>
        <end position="252"/>
    </location>
</feature>
<keyword evidence="1" id="KW-0732">Signal</keyword>
<dbReference type="Gene3D" id="3.40.50.1110">
    <property type="entry name" value="SGNH hydrolase"/>
    <property type="match status" value="1"/>
</dbReference>
<dbReference type="PANTHER" id="PTHR30383:SF5">
    <property type="entry name" value="SGNH HYDROLASE-TYPE ESTERASE DOMAIN-CONTAINING PROTEIN"/>
    <property type="match status" value="1"/>
</dbReference>
<feature type="signal peptide" evidence="1">
    <location>
        <begin position="1"/>
        <end position="20"/>
    </location>
</feature>
<dbReference type="EMBL" id="JAAQQR010000001">
    <property type="protein sequence ID" value="NID03841.1"/>
    <property type="molecule type" value="Genomic_DNA"/>
</dbReference>
<proteinExistence type="predicted"/>
<reference evidence="3 4" key="1">
    <citation type="journal article" date="2011" name="Curr. Microbiol.">
        <title>Luteibacter jiangsuensis sp. nov.: a methamidophos-degrading bacterium isolated from a methamidophos-manufacturing factory.</title>
        <authorList>
            <person name="Wang L."/>
            <person name="Wang G.L."/>
            <person name="Li S.P."/>
            <person name="Jiang J.D."/>
        </authorList>
    </citation>
    <scope>NUCLEOTIDE SEQUENCE [LARGE SCALE GENOMIC DNA]</scope>
    <source>
        <strain evidence="3 4">CGMCC 1.10133</strain>
    </source>
</reference>
<evidence type="ECO:0000313" key="4">
    <source>
        <dbReference type="Proteomes" id="UP001429601"/>
    </source>
</evidence>
<dbReference type="PANTHER" id="PTHR30383">
    <property type="entry name" value="THIOESTERASE 1/PROTEASE 1/LYSOPHOSPHOLIPASE L1"/>
    <property type="match status" value="1"/>
</dbReference>